<organism evidence="2 3">
    <name type="scientific">Hassallia byssoidea VB512170</name>
    <dbReference type="NCBI Taxonomy" id="1304833"/>
    <lineage>
        <taxon>Bacteria</taxon>
        <taxon>Bacillati</taxon>
        <taxon>Cyanobacteriota</taxon>
        <taxon>Cyanophyceae</taxon>
        <taxon>Nostocales</taxon>
        <taxon>Tolypothrichaceae</taxon>
        <taxon>Hassallia</taxon>
    </lineage>
</organism>
<reference evidence="2 3" key="1">
    <citation type="journal article" date="2015" name="Genome Announc.">
        <title>Draft Genome Sequence of Cyanobacterium Hassallia byssoidea Strain VB512170, Isolated from Monuments in India.</title>
        <authorList>
            <person name="Singh D."/>
            <person name="Chandrababunaidu M.M."/>
            <person name="Panda A."/>
            <person name="Sen D."/>
            <person name="Bhattacharyya S."/>
            <person name="Adhikary S.P."/>
            <person name="Tripathy S."/>
        </authorList>
    </citation>
    <scope>NUCLEOTIDE SEQUENCE [LARGE SCALE GENOMIC DNA]</scope>
    <source>
        <strain evidence="2 3">VB512170</strain>
    </source>
</reference>
<proteinExistence type="predicted"/>
<gene>
    <name evidence="2" type="ORF">PI95_024535</name>
</gene>
<dbReference type="Proteomes" id="UP000031549">
    <property type="component" value="Unassembled WGS sequence"/>
</dbReference>
<dbReference type="RefSeq" id="WP_052324615.1">
    <property type="nucleotide sequence ID" value="NZ_JTCM02000076.1"/>
</dbReference>
<comment type="caution">
    <text evidence="2">The sequence shown here is derived from an EMBL/GenBank/DDBJ whole genome shotgun (WGS) entry which is preliminary data.</text>
</comment>
<sequence length="249" mass="27386">MKSLYKQRLWAKLLFVVFGLSFLIPFTTAEARITFKAPEGLQAPGRRTAGGSRAPQEKSCSSGQNPLTAVVPNSNIGRTTQANPTFFFYVPQTSATLELVLQDRDKEYKQTYKSSEKGGIVSFPFNQASLEVGKVYRWSFSIVCNPKERSKDKFVEGAIMRVKTEPQLASKLATASPQESANLYAEFGIWQDSVASLAKSLSSNPNNAELKAEWQALLSSKSVGLDNLVNEPLLPGQLKPEVITTNQSN</sequence>
<feature type="region of interest" description="Disordered" evidence="1">
    <location>
        <begin position="42"/>
        <end position="65"/>
    </location>
</feature>
<dbReference type="EMBL" id="JTCM02000076">
    <property type="protein sequence ID" value="NEU75640.1"/>
    <property type="molecule type" value="Genomic_DNA"/>
</dbReference>
<dbReference type="AlphaFoldDB" id="A0A846HG75"/>
<evidence type="ECO:0000313" key="2">
    <source>
        <dbReference type="EMBL" id="NEU75640.1"/>
    </source>
</evidence>
<dbReference type="Pfam" id="PF06051">
    <property type="entry name" value="DUF928"/>
    <property type="match status" value="1"/>
</dbReference>
<evidence type="ECO:0000256" key="1">
    <source>
        <dbReference type="SAM" id="MobiDB-lite"/>
    </source>
</evidence>
<evidence type="ECO:0000313" key="3">
    <source>
        <dbReference type="Proteomes" id="UP000031549"/>
    </source>
</evidence>
<accession>A0A846HG75</accession>
<protein>
    <submittedName>
        <fullName evidence="2">DUF928 domain-containing protein</fullName>
    </submittedName>
</protein>
<keyword evidence="3" id="KW-1185">Reference proteome</keyword>
<name>A0A846HG75_9CYAN</name>
<dbReference type="InterPro" id="IPR010328">
    <property type="entry name" value="DUF928"/>
</dbReference>